<dbReference type="KEGG" id="ptkz:JDV02_000450"/>
<reference evidence="3" key="1">
    <citation type="submission" date="2021-11" db="EMBL/GenBank/DDBJ databases">
        <title>Purpureocillium_takamizusanense_genome.</title>
        <authorList>
            <person name="Nguyen N.-H."/>
        </authorList>
    </citation>
    <scope>NUCLEOTIDE SEQUENCE</scope>
    <source>
        <strain evidence="3">PT3</strain>
    </source>
</reference>
<evidence type="ECO:0000256" key="2">
    <source>
        <dbReference type="SAM" id="SignalP"/>
    </source>
</evidence>
<dbReference type="RefSeq" id="XP_047837215.1">
    <property type="nucleotide sequence ID" value="XM_047981257.1"/>
</dbReference>
<gene>
    <name evidence="3" type="ORF">JDV02_000450</name>
</gene>
<sequence length="277" mass="30719">MHASTIAFFAGLATLAFASTALPAATTTATTTHPEKREGYIKTGPNRGNVYHGMKSGAGTQNHHHSRSAPDACAAGCNGDFQQCIKAGTAIQVCSSSYASCLGHNPFDRNPFEEPTTCTKALYPSPDDAPDACAAKCNGDFQQCFKDSKPMQTCVSDYTHCLGYNPFEKLPFREPTACNKKSMPEKRQTILCVHQCETTYSWCKMIHGSHCDADRIRCLDKCRPVYGRALNTRTERPEKREMGCKTICTDREILCAMFRKQDYCAEKKDKCWEKCNS</sequence>
<protein>
    <submittedName>
        <fullName evidence="3">Uncharacterized protein</fullName>
    </submittedName>
</protein>
<dbReference type="GeneID" id="72062415"/>
<organism evidence="3 4">
    <name type="scientific">Purpureocillium takamizusanense</name>
    <dbReference type="NCBI Taxonomy" id="2060973"/>
    <lineage>
        <taxon>Eukaryota</taxon>
        <taxon>Fungi</taxon>
        <taxon>Dikarya</taxon>
        <taxon>Ascomycota</taxon>
        <taxon>Pezizomycotina</taxon>
        <taxon>Sordariomycetes</taxon>
        <taxon>Hypocreomycetidae</taxon>
        <taxon>Hypocreales</taxon>
        <taxon>Ophiocordycipitaceae</taxon>
        <taxon>Purpureocillium</taxon>
    </lineage>
</organism>
<dbReference type="AlphaFoldDB" id="A0A9Q8Q4W0"/>
<feature type="chain" id="PRO_5040273997" evidence="2">
    <location>
        <begin position="19"/>
        <end position="277"/>
    </location>
</feature>
<evidence type="ECO:0000313" key="3">
    <source>
        <dbReference type="EMBL" id="UNI13734.1"/>
    </source>
</evidence>
<dbReference type="EMBL" id="CP086354">
    <property type="protein sequence ID" value="UNI13734.1"/>
    <property type="molecule type" value="Genomic_DNA"/>
</dbReference>
<name>A0A9Q8Q4W0_9HYPO</name>
<evidence type="ECO:0000256" key="1">
    <source>
        <dbReference type="SAM" id="MobiDB-lite"/>
    </source>
</evidence>
<feature type="region of interest" description="Disordered" evidence="1">
    <location>
        <begin position="27"/>
        <end position="65"/>
    </location>
</feature>
<feature type="signal peptide" evidence="2">
    <location>
        <begin position="1"/>
        <end position="18"/>
    </location>
</feature>
<proteinExistence type="predicted"/>
<keyword evidence="2" id="KW-0732">Signal</keyword>
<dbReference type="Proteomes" id="UP000829364">
    <property type="component" value="Chromosome 1"/>
</dbReference>
<dbReference type="OrthoDB" id="5088978at2759"/>
<evidence type="ECO:0000313" key="4">
    <source>
        <dbReference type="Proteomes" id="UP000829364"/>
    </source>
</evidence>
<accession>A0A9Q8Q4W0</accession>
<keyword evidence="4" id="KW-1185">Reference proteome</keyword>